<accession>K6WGX2</accession>
<sequence>MAISGAHVIIYSNDADADRAFFQNVLEYPHVDAGHGWLIFRLPPAELAVHPTDGETRHELYLMADDLQETMAKLAESGVEFDEVTDEGWGVLTGFRLPGGASIGLYEPRHPRATEL</sequence>
<dbReference type="Proteomes" id="UP000035058">
    <property type="component" value="Unassembled WGS sequence"/>
</dbReference>
<dbReference type="EMBL" id="BAHE01000002">
    <property type="protein sequence ID" value="GAB98565.1"/>
    <property type="molecule type" value="Genomic_DNA"/>
</dbReference>
<reference evidence="2 3" key="1">
    <citation type="submission" date="2012-08" db="EMBL/GenBank/DDBJ databases">
        <title>Whole genome shotgun sequence of Gordonia namibiensis NBRC 108229.</title>
        <authorList>
            <person name="Isaki-Nakamura S."/>
            <person name="Hosoyama A."/>
            <person name="Tsuchikane K."/>
            <person name="Katsumata H."/>
            <person name="Baba S."/>
            <person name="Yamazaki S."/>
            <person name="Fujita N."/>
        </authorList>
    </citation>
    <scope>NUCLEOTIDE SEQUENCE [LARGE SCALE GENOMIC DNA]</scope>
    <source>
        <strain evidence="2 3">NBRC 108229</strain>
    </source>
</reference>
<feature type="domain" description="VOC" evidence="1">
    <location>
        <begin position="4"/>
        <end position="108"/>
    </location>
</feature>
<dbReference type="PROSITE" id="PS51819">
    <property type="entry name" value="VOC"/>
    <property type="match status" value="1"/>
</dbReference>
<dbReference type="Gene3D" id="3.10.180.10">
    <property type="entry name" value="2,3-Dihydroxybiphenyl 1,2-Dioxygenase, domain 1"/>
    <property type="match status" value="1"/>
</dbReference>
<proteinExistence type="predicted"/>
<keyword evidence="3" id="KW-1185">Reference proteome</keyword>
<gene>
    <name evidence="2" type="ORF">GONAM_02_00870</name>
</gene>
<dbReference type="RefSeq" id="WP_006864846.1">
    <property type="nucleotide sequence ID" value="NZ_BAHE01000002.1"/>
</dbReference>
<comment type="caution">
    <text evidence="2">The sequence shown here is derived from an EMBL/GenBank/DDBJ whole genome shotgun (WGS) entry which is preliminary data.</text>
</comment>
<evidence type="ECO:0000313" key="3">
    <source>
        <dbReference type="Proteomes" id="UP000035058"/>
    </source>
</evidence>
<evidence type="ECO:0000313" key="2">
    <source>
        <dbReference type="EMBL" id="GAB98565.1"/>
    </source>
</evidence>
<dbReference type="SUPFAM" id="SSF54593">
    <property type="entry name" value="Glyoxalase/Bleomycin resistance protein/Dihydroxybiphenyl dioxygenase"/>
    <property type="match status" value="1"/>
</dbReference>
<protein>
    <recommendedName>
        <fullName evidence="1">VOC domain-containing protein</fullName>
    </recommendedName>
</protein>
<evidence type="ECO:0000259" key="1">
    <source>
        <dbReference type="PROSITE" id="PS51819"/>
    </source>
</evidence>
<dbReference type="AlphaFoldDB" id="K6WGX2"/>
<name>K6WGX2_9ACTN</name>
<dbReference type="InterPro" id="IPR029068">
    <property type="entry name" value="Glyas_Bleomycin-R_OHBP_Dase"/>
</dbReference>
<dbReference type="InterPro" id="IPR037523">
    <property type="entry name" value="VOC_core"/>
</dbReference>
<organism evidence="2 3">
    <name type="scientific">Gordonia namibiensis NBRC 108229</name>
    <dbReference type="NCBI Taxonomy" id="1208314"/>
    <lineage>
        <taxon>Bacteria</taxon>
        <taxon>Bacillati</taxon>
        <taxon>Actinomycetota</taxon>
        <taxon>Actinomycetes</taxon>
        <taxon>Mycobacteriales</taxon>
        <taxon>Gordoniaceae</taxon>
        <taxon>Gordonia</taxon>
    </lineage>
</organism>